<reference evidence="2" key="1">
    <citation type="submission" date="2021-01" db="UniProtKB">
        <authorList>
            <consortium name="EnsemblMetazoa"/>
        </authorList>
    </citation>
    <scope>IDENTIFICATION</scope>
</reference>
<evidence type="ECO:0000313" key="3">
    <source>
        <dbReference type="Proteomes" id="UP000594260"/>
    </source>
</evidence>
<dbReference type="GO" id="GO:0006457">
    <property type="term" value="P:protein folding"/>
    <property type="evidence" value="ECO:0007669"/>
    <property type="project" value="TreeGrafter"/>
</dbReference>
<feature type="domain" description="CS" evidence="1">
    <location>
        <begin position="17"/>
        <end position="108"/>
    </location>
</feature>
<dbReference type="Gene3D" id="1.20.5.740">
    <property type="entry name" value="Single helix bin"/>
    <property type="match status" value="1"/>
</dbReference>
<accession>A0A7M7JC06</accession>
<dbReference type="InterPro" id="IPR007052">
    <property type="entry name" value="CS_dom"/>
</dbReference>
<protein>
    <recommendedName>
        <fullName evidence="1">CS domain-containing protein</fullName>
    </recommendedName>
</protein>
<dbReference type="RefSeq" id="XP_022644298.1">
    <property type="nucleotide sequence ID" value="XM_022788563.1"/>
</dbReference>
<dbReference type="PANTHER" id="PTHR12356:SF18">
    <property type="entry name" value="NUDC DOMAIN-CONTAINING PROTEIN 2"/>
    <property type="match status" value="1"/>
</dbReference>
<dbReference type="SUPFAM" id="SSF49764">
    <property type="entry name" value="HSP20-like chaperones"/>
    <property type="match status" value="1"/>
</dbReference>
<evidence type="ECO:0000259" key="1">
    <source>
        <dbReference type="PROSITE" id="PS51203"/>
    </source>
</evidence>
<dbReference type="KEGG" id="vde:111243275"/>
<dbReference type="CDD" id="cd06467">
    <property type="entry name" value="p23_NUDC_like"/>
    <property type="match status" value="1"/>
</dbReference>
<dbReference type="GeneID" id="111243275"/>
<sequence length="155" mass="17629">MASNLSHFDERGGRVDCATRWGYWFQTVAEVFVNIQVPKGTRAKQMDVRMTTRELHVSCNGKKILGGRLHRPIRPGESTWTIEDGDKVTVLLVKAQSAKSEDVWSSLLEDEFKADPMTLMEMMKKLDLEKFQIENPGFDFSNAVLSKKYDSLPGM</sequence>
<dbReference type="EnsemblMetazoa" id="XM_022788564">
    <property type="protein sequence ID" value="XP_022644299"/>
    <property type="gene ID" value="LOC111243275"/>
</dbReference>
<dbReference type="InParanoid" id="A0A7M7JC06"/>
<dbReference type="Gene3D" id="2.60.40.790">
    <property type="match status" value="1"/>
</dbReference>
<keyword evidence="3" id="KW-1185">Reference proteome</keyword>
<dbReference type="GO" id="GO:0005737">
    <property type="term" value="C:cytoplasm"/>
    <property type="evidence" value="ECO:0007669"/>
    <property type="project" value="TreeGrafter"/>
</dbReference>
<dbReference type="Pfam" id="PF04969">
    <property type="entry name" value="CS"/>
    <property type="match status" value="1"/>
</dbReference>
<dbReference type="GO" id="GO:0051082">
    <property type="term" value="F:unfolded protein binding"/>
    <property type="evidence" value="ECO:0007669"/>
    <property type="project" value="TreeGrafter"/>
</dbReference>
<organism evidence="2 3">
    <name type="scientific">Varroa destructor</name>
    <name type="common">Honeybee mite</name>
    <dbReference type="NCBI Taxonomy" id="109461"/>
    <lineage>
        <taxon>Eukaryota</taxon>
        <taxon>Metazoa</taxon>
        <taxon>Ecdysozoa</taxon>
        <taxon>Arthropoda</taxon>
        <taxon>Chelicerata</taxon>
        <taxon>Arachnida</taxon>
        <taxon>Acari</taxon>
        <taxon>Parasitiformes</taxon>
        <taxon>Mesostigmata</taxon>
        <taxon>Gamasina</taxon>
        <taxon>Dermanyssoidea</taxon>
        <taxon>Varroidae</taxon>
        <taxon>Varroa</taxon>
    </lineage>
</organism>
<dbReference type="RefSeq" id="XP_022644300.1">
    <property type="nucleotide sequence ID" value="XM_022788565.1"/>
</dbReference>
<dbReference type="PROSITE" id="PS51203">
    <property type="entry name" value="CS"/>
    <property type="match status" value="1"/>
</dbReference>
<dbReference type="AlphaFoldDB" id="A0A7M7JC06"/>
<dbReference type="EnsemblMetazoa" id="XM_022788563">
    <property type="protein sequence ID" value="XP_022644298"/>
    <property type="gene ID" value="LOC111243275"/>
</dbReference>
<evidence type="ECO:0000313" key="2">
    <source>
        <dbReference type="EnsemblMetazoa" id="XP_022644300"/>
    </source>
</evidence>
<dbReference type="InterPro" id="IPR037898">
    <property type="entry name" value="NudC_fam"/>
</dbReference>
<dbReference type="OrthoDB" id="515366at2759"/>
<dbReference type="PANTHER" id="PTHR12356">
    <property type="entry name" value="NUCLEAR MOVEMENT PROTEIN NUDC"/>
    <property type="match status" value="1"/>
</dbReference>
<dbReference type="InterPro" id="IPR008978">
    <property type="entry name" value="HSP20-like_chaperone"/>
</dbReference>
<dbReference type="EnsemblMetazoa" id="XM_022788565">
    <property type="protein sequence ID" value="XP_022644300"/>
    <property type="gene ID" value="LOC111243275"/>
</dbReference>
<proteinExistence type="predicted"/>
<dbReference type="OMA" id="RDVECSL"/>
<name>A0A7M7JC06_VARDE</name>
<dbReference type="RefSeq" id="XP_022644299.1">
    <property type="nucleotide sequence ID" value="XM_022788564.1"/>
</dbReference>
<dbReference type="Proteomes" id="UP000594260">
    <property type="component" value="Unplaced"/>
</dbReference>